<evidence type="ECO:0000313" key="6">
    <source>
        <dbReference type="EMBL" id="GAA5482398.1"/>
    </source>
</evidence>
<evidence type="ECO:0000256" key="2">
    <source>
        <dbReference type="ARBA" id="ARBA00022801"/>
    </source>
</evidence>
<comment type="function">
    <text evidence="3">Catalyzes the hydrolysis of 10-formyltetrahydrofolate (formyl-FH4) to formate and tetrahydrofolate (FH4).</text>
</comment>
<sequence length="287" mass="32560">MSTRPGLILKLRCPDQPGIVAKISGYVAGYSANLIEFAQFTDKLSGRFFSRLEIETGGLQVEVEDFIEGFGTLGRAMKAEWHFRRLPYKMRTAVLVTKTDHCLNEVLWRTRLGELPVEITSVIGNRTDCREIASQSGLPFHLVEMDGDRKDAGFRKIREILSAEAVELVVLARFMQILPDDFCRDYDGRIINIHHSFLPAFIGANPYRQAYERGVKLIGATCHYVTADLDAGPIIEQQVERVQHFHTPQDLVRLGRDCERAALARGIRYHVHDRTIIDGHRAIVFPD</sequence>
<dbReference type="Pfam" id="PF00551">
    <property type="entry name" value="Formyl_trans_N"/>
    <property type="match status" value="1"/>
</dbReference>
<keyword evidence="3" id="KW-0658">Purine biosynthesis</keyword>
<reference evidence="6 7" key="1">
    <citation type="submission" date="2024-02" db="EMBL/GenBank/DDBJ databases">
        <title>Haloferula sargassicola NBRC 104335.</title>
        <authorList>
            <person name="Ichikawa N."/>
            <person name="Katano-Makiyama Y."/>
            <person name="Hidaka K."/>
        </authorList>
    </citation>
    <scope>NUCLEOTIDE SEQUENCE [LARGE SCALE GENOMIC DNA]</scope>
    <source>
        <strain evidence="6 7">NBRC 104335</strain>
    </source>
</reference>
<dbReference type="InterPro" id="IPR044074">
    <property type="entry name" value="PurU_ACT"/>
</dbReference>
<dbReference type="PROSITE" id="PS51671">
    <property type="entry name" value="ACT"/>
    <property type="match status" value="1"/>
</dbReference>
<accession>A0ABP9ULB0</accession>
<organism evidence="6 7">
    <name type="scientific">Haloferula sargassicola</name>
    <dbReference type="NCBI Taxonomy" id="490096"/>
    <lineage>
        <taxon>Bacteria</taxon>
        <taxon>Pseudomonadati</taxon>
        <taxon>Verrucomicrobiota</taxon>
        <taxon>Verrucomicrobiia</taxon>
        <taxon>Verrucomicrobiales</taxon>
        <taxon>Verrucomicrobiaceae</taxon>
        <taxon>Haloferula</taxon>
    </lineage>
</organism>
<name>A0ABP9ULB0_9BACT</name>
<dbReference type="PANTHER" id="PTHR42706:SF1">
    <property type="entry name" value="FORMYLTETRAHYDROFOLATE DEFORMYLASE 2, MITOCHONDRIAL"/>
    <property type="match status" value="1"/>
</dbReference>
<evidence type="ECO:0000256" key="4">
    <source>
        <dbReference type="NCBIfam" id="TIGR00655"/>
    </source>
</evidence>
<keyword evidence="7" id="KW-1185">Reference proteome</keyword>
<dbReference type="InterPro" id="IPR045865">
    <property type="entry name" value="ACT-like_dom_sf"/>
</dbReference>
<comment type="caution">
    <text evidence="6">The sequence shown here is derived from an EMBL/GenBank/DDBJ whole genome shotgun (WGS) entry which is preliminary data.</text>
</comment>
<dbReference type="SUPFAM" id="SSF55021">
    <property type="entry name" value="ACT-like"/>
    <property type="match status" value="1"/>
</dbReference>
<evidence type="ECO:0000313" key="7">
    <source>
        <dbReference type="Proteomes" id="UP001476282"/>
    </source>
</evidence>
<dbReference type="PANTHER" id="PTHR42706">
    <property type="entry name" value="FORMYLTETRAHYDROFOLATE DEFORMYLASE"/>
    <property type="match status" value="1"/>
</dbReference>
<feature type="active site" evidence="3">
    <location>
        <position position="230"/>
    </location>
</feature>
<dbReference type="Gene3D" id="3.30.70.260">
    <property type="match status" value="1"/>
</dbReference>
<dbReference type="EC" id="3.5.1.10" evidence="3 4"/>
<evidence type="ECO:0000256" key="1">
    <source>
        <dbReference type="ARBA" id="ARBA00022563"/>
    </source>
</evidence>
<evidence type="ECO:0000256" key="3">
    <source>
        <dbReference type="HAMAP-Rule" id="MF_01927"/>
    </source>
</evidence>
<keyword evidence="2 3" id="KW-0378">Hydrolase</keyword>
<protein>
    <recommendedName>
        <fullName evidence="3 4">Formyltetrahydrofolate deformylase</fullName>
        <ecNumber evidence="3 4">3.5.1.10</ecNumber>
    </recommendedName>
    <alternativeName>
        <fullName evidence="3">Formyl-FH(4) hydrolase</fullName>
    </alternativeName>
</protein>
<dbReference type="EMBL" id="BAABRI010000008">
    <property type="protein sequence ID" value="GAA5482398.1"/>
    <property type="molecule type" value="Genomic_DNA"/>
</dbReference>
<comment type="pathway">
    <text evidence="3">Purine metabolism; IMP biosynthesis via de novo pathway; formate from 10-formyl-5,6,7,8-tetrahydrofolate: step 1/1.</text>
</comment>
<dbReference type="NCBIfam" id="NF004684">
    <property type="entry name" value="PRK06027.1"/>
    <property type="match status" value="1"/>
</dbReference>
<dbReference type="PIRSF" id="PIRSF036480">
    <property type="entry name" value="FormyFH4_hydr"/>
    <property type="match status" value="1"/>
</dbReference>
<comment type="similarity">
    <text evidence="3">Belongs to the PurU family.</text>
</comment>
<feature type="domain" description="ACT" evidence="5">
    <location>
        <begin position="8"/>
        <end position="84"/>
    </location>
</feature>
<dbReference type="InterPro" id="IPR036477">
    <property type="entry name" value="Formyl_transf_N_sf"/>
</dbReference>
<dbReference type="Proteomes" id="UP001476282">
    <property type="component" value="Unassembled WGS sequence"/>
</dbReference>
<dbReference type="HAMAP" id="MF_01927">
    <property type="entry name" value="PurU"/>
    <property type="match status" value="1"/>
</dbReference>
<dbReference type="SUPFAM" id="SSF53328">
    <property type="entry name" value="Formyltransferase"/>
    <property type="match status" value="1"/>
</dbReference>
<proteinExistence type="inferred from homology"/>
<dbReference type="Gene3D" id="3.40.50.170">
    <property type="entry name" value="Formyl transferase, N-terminal domain"/>
    <property type="match status" value="1"/>
</dbReference>
<dbReference type="InterPro" id="IPR002912">
    <property type="entry name" value="ACT_dom"/>
</dbReference>
<gene>
    <name evidence="3 6" type="primary">purU</name>
    <name evidence="6" type="ORF">Hsar01_01617</name>
</gene>
<dbReference type="PRINTS" id="PR01575">
    <property type="entry name" value="FFH4HYDRLASE"/>
</dbReference>
<dbReference type="InterPro" id="IPR002376">
    <property type="entry name" value="Formyl_transf_N"/>
</dbReference>
<dbReference type="RefSeq" id="WP_353566544.1">
    <property type="nucleotide sequence ID" value="NZ_BAABRI010000008.1"/>
</dbReference>
<dbReference type="CDD" id="cd04875">
    <property type="entry name" value="ACT_F4HF-DF"/>
    <property type="match status" value="1"/>
</dbReference>
<evidence type="ECO:0000259" key="5">
    <source>
        <dbReference type="PROSITE" id="PS51671"/>
    </source>
</evidence>
<comment type="catalytic activity">
    <reaction evidence="3">
        <text>(6R)-10-formyltetrahydrofolate + H2O = (6S)-5,6,7,8-tetrahydrofolate + formate + H(+)</text>
        <dbReference type="Rhea" id="RHEA:19833"/>
        <dbReference type="ChEBI" id="CHEBI:15377"/>
        <dbReference type="ChEBI" id="CHEBI:15378"/>
        <dbReference type="ChEBI" id="CHEBI:15740"/>
        <dbReference type="ChEBI" id="CHEBI:57453"/>
        <dbReference type="ChEBI" id="CHEBI:195366"/>
        <dbReference type="EC" id="3.5.1.10"/>
    </reaction>
</comment>
<keyword evidence="1 3" id="KW-0554">One-carbon metabolism</keyword>
<dbReference type="NCBIfam" id="TIGR00655">
    <property type="entry name" value="PurU"/>
    <property type="match status" value="1"/>
</dbReference>
<dbReference type="InterPro" id="IPR004810">
    <property type="entry name" value="PurU"/>
</dbReference>